<protein>
    <recommendedName>
        <fullName evidence="1">Phosphodiester glycosidase domain-containing protein</fullName>
    </recommendedName>
</protein>
<reference evidence="2 3" key="1">
    <citation type="submission" date="2017-06" db="EMBL/GenBank/DDBJ databases">
        <authorList>
            <person name="Kim H.J."/>
            <person name="Triplett B.A."/>
        </authorList>
    </citation>
    <scope>NUCLEOTIDE SEQUENCE [LARGE SCALE GENOMIC DNA]</scope>
    <source>
        <strain evidence="2 3">DSM 25597</strain>
    </source>
</reference>
<name>A0A238YU83_9FLAO</name>
<dbReference type="AlphaFoldDB" id="A0A238YU83"/>
<accession>A0A238YU83</accession>
<dbReference type="RefSeq" id="WP_179218122.1">
    <property type="nucleotide sequence ID" value="NZ_BMEP01000001.1"/>
</dbReference>
<dbReference type="EMBL" id="FZNY01000002">
    <property type="protein sequence ID" value="SNR74348.1"/>
    <property type="molecule type" value="Genomic_DNA"/>
</dbReference>
<dbReference type="Pfam" id="PF09992">
    <property type="entry name" value="NAGPA"/>
    <property type="match status" value="1"/>
</dbReference>
<evidence type="ECO:0000313" key="2">
    <source>
        <dbReference type="EMBL" id="SNR74348.1"/>
    </source>
</evidence>
<dbReference type="InterPro" id="IPR018711">
    <property type="entry name" value="NAGPA"/>
</dbReference>
<evidence type="ECO:0000259" key="1">
    <source>
        <dbReference type="Pfam" id="PF09992"/>
    </source>
</evidence>
<keyword evidence="3" id="KW-1185">Reference proteome</keyword>
<dbReference type="Proteomes" id="UP000198379">
    <property type="component" value="Unassembled WGS sequence"/>
</dbReference>
<proteinExistence type="predicted"/>
<gene>
    <name evidence="2" type="ORF">SAMN06265376_102347</name>
</gene>
<feature type="domain" description="Phosphodiester glycosidase" evidence="1">
    <location>
        <begin position="81"/>
        <end position="213"/>
    </location>
</feature>
<evidence type="ECO:0000313" key="3">
    <source>
        <dbReference type="Proteomes" id="UP000198379"/>
    </source>
</evidence>
<sequence>MILKKYFFLFVIMLTNTYILKSQIESDTPIFNGKKFDIFKIKLDTNSVKNFSILENNNSVPHNDFIKLLNTDDIFLSTASIVDSNCEPIGLFINNNTLIKNVEIADGTGNFFLKPNGAFLVTDKDVIICQTSEIQNHQNIIFGIQSGPALITNGKIHPAFNPNSQNRHIRSAVGKYKNSNGDAFIVFAISHEEVTFYEIAQFFNKQYDCFNALSIESVRSVMSIPYIQNPSNQSTNIVCRYITYNN</sequence>
<organism evidence="2 3">
    <name type="scientific">Dokdonia pacifica</name>
    <dbReference type="NCBI Taxonomy" id="1627892"/>
    <lineage>
        <taxon>Bacteria</taxon>
        <taxon>Pseudomonadati</taxon>
        <taxon>Bacteroidota</taxon>
        <taxon>Flavobacteriia</taxon>
        <taxon>Flavobacteriales</taxon>
        <taxon>Flavobacteriaceae</taxon>
        <taxon>Dokdonia</taxon>
    </lineage>
</organism>